<dbReference type="EMBL" id="ASPP01045716">
    <property type="protein sequence ID" value="ETN98816.1"/>
    <property type="molecule type" value="Genomic_DNA"/>
</dbReference>
<feature type="non-terminal residue" evidence="1">
    <location>
        <position position="1"/>
    </location>
</feature>
<name>X6LCH2_RETFI</name>
<keyword evidence="2" id="KW-1185">Reference proteome</keyword>
<comment type="caution">
    <text evidence="1">The sequence shown here is derived from an EMBL/GenBank/DDBJ whole genome shotgun (WGS) entry which is preliminary data.</text>
</comment>
<accession>X6LCH2</accession>
<dbReference type="Proteomes" id="UP000023152">
    <property type="component" value="Unassembled WGS sequence"/>
</dbReference>
<evidence type="ECO:0000313" key="2">
    <source>
        <dbReference type="Proteomes" id="UP000023152"/>
    </source>
</evidence>
<sequence>LSPLIKHVKTESICVSFNFIAIPSIVYHSISLKVLQVILHMTPEHPNGYLLIYQSNIEKQIFIPLKMGHFIVVMNQPIKIIFNYLLIRLNKSIFANFIKQSFPNLSQISNKLIKNGFNFILIQVCFIVKNIDNPPPILVVHKKFQNERITNTSIIPKFQLYCQKKLRMYYHLEK</sequence>
<proteinExistence type="predicted"/>
<gene>
    <name evidence="1" type="ORF">RFI_38672</name>
</gene>
<evidence type="ECO:0000313" key="1">
    <source>
        <dbReference type="EMBL" id="ETN98816.1"/>
    </source>
</evidence>
<dbReference type="AlphaFoldDB" id="X6LCH2"/>
<protein>
    <submittedName>
        <fullName evidence="1">Uncharacterized protein</fullName>
    </submittedName>
</protein>
<reference evidence="1 2" key="1">
    <citation type="journal article" date="2013" name="Curr. Biol.">
        <title>The Genome of the Foraminiferan Reticulomyxa filosa.</title>
        <authorList>
            <person name="Glockner G."/>
            <person name="Hulsmann N."/>
            <person name="Schleicher M."/>
            <person name="Noegel A.A."/>
            <person name="Eichinger L."/>
            <person name="Gallinger C."/>
            <person name="Pawlowski J."/>
            <person name="Sierra R."/>
            <person name="Euteneuer U."/>
            <person name="Pillet L."/>
            <person name="Moustafa A."/>
            <person name="Platzer M."/>
            <person name="Groth M."/>
            <person name="Szafranski K."/>
            <person name="Schliwa M."/>
        </authorList>
    </citation>
    <scope>NUCLEOTIDE SEQUENCE [LARGE SCALE GENOMIC DNA]</scope>
</reference>
<organism evidence="1 2">
    <name type="scientific">Reticulomyxa filosa</name>
    <dbReference type="NCBI Taxonomy" id="46433"/>
    <lineage>
        <taxon>Eukaryota</taxon>
        <taxon>Sar</taxon>
        <taxon>Rhizaria</taxon>
        <taxon>Retaria</taxon>
        <taxon>Foraminifera</taxon>
        <taxon>Monothalamids</taxon>
        <taxon>Reticulomyxidae</taxon>
        <taxon>Reticulomyxa</taxon>
    </lineage>
</organism>